<keyword evidence="9" id="KW-1185">Reference proteome</keyword>
<keyword evidence="4" id="KW-0539">Nucleus</keyword>
<dbReference type="InterPro" id="IPR012677">
    <property type="entry name" value="Nucleotide-bd_a/b_plait_sf"/>
</dbReference>
<dbReference type="Gene3D" id="3.30.70.330">
    <property type="match status" value="3"/>
</dbReference>
<name>A0A2I0AB75_9ASPA</name>
<protein>
    <submittedName>
        <fullName evidence="8">Zinc finger CCCH domain-containing protein 42</fullName>
    </submittedName>
</protein>
<sequence length="712" mass="79704">MLHRQDIKGVRIWARQLGGEGSKARKWRVIVRNLPFKVTANEIKDIFATTGFVWDVCIPHSEEGKSKGFAFISFTCKQDAEKAIQNINGQLVAKRPVAVDWAVPKKIYAHAVKSTADDGKSTDGDEDGDLGEDSFVPENGDPDVFEKIKHQKGCRDSDEQGTSVSDEEDSVSKQNEVSRVEVDLRAEEGVARKVLDNLIKSALNRSNPPCTEGSNAPTFTETAKAFKSIPSVPGNKKGVKAVELTSQEMNNKDSDLERTVFISNIPFDIDSEEVKQRFSVFGDVQSFLPVVHQLTKRPKGSAFLKFRTAAAAVAAVSAANDAEGLGIILKGRPLKVFYAMDKESAYKKGLEKIKNEVHDRRNVYLAKEGEILAGSPAAEGVSKADMEKRKMLARKKMEMLRSPIFHVSRTRLIIYNIPKMMTQEEVKKLCFDAVLSRASKQNPVIRKVKLLKDVKKGQVSSKKHSRGVAFVDFQEHEHALVALRVLNNNPGTFGPERRPIVEFALENLRKLRLQEGKSKSLKARNEGSDGVVTVHTGSSQADNANKNRRGKRVLDKSKHQRGRNKASQINQPIDTSMDSGRNELSESSRIGRYSLKPNSEEGGARSEQVRRKAGQKRNSMDAAAESHNPKSSDKSMNVSRKRQLQVDVEPKEARSHKKQKRKRESSKPEDFDKLDRLIQQYRSKFWRCHPNKSEDAAAGGHKEVRRWFESAQ</sequence>
<evidence type="ECO:0000259" key="7">
    <source>
        <dbReference type="PROSITE" id="PS50102"/>
    </source>
</evidence>
<dbReference type="PROSITE" id="PS50102">
    <property type="entry name" value="RRM"/>
    <property type="match status" value="3"/>
</dbReference>
<dbReference type="STRING" id="1088818.A0A2I0AB75"/>
<evidence type="ECO:0000256" key="4">
    <source>
        <dbReference type="ARBA" id="ARBA00023242"/>
    </source>
</evidence>
<dbReference type="Proteomes" id="UP000236161">
    <property type="component" value="Unassembled WGS sequence"/>
</dbReference>
<dbReference type="SMART" id="SM00360">
    <property type="entry name" value="RRM"/>
    <property type="match status" value="3"/>
</dbReference>
<dbReference type="InterPro" id="IPR000504">
    <property type="entry name" value="RRM_dom"/>
</dbReference>
<dbReference type="EMBL" id="KZ452001">
    <property type="protein sequence ID" value="PKA52794.1"/>
    <property type="molecule type" value="Genomic_DNA"/>
</dbReference>
<feature type="compositionally biased region" description="Basic and acidic residues" evidence="6">
    <location>
        <begin position="665"/>
        <end position="675"/>
    </location>
</feature>
<feature type="compositionally biased region" description="Basic and acidic residues" evidence="6">
    <location>
        <begin position="144"/>
        <end position="158"/>
    </location>
</feature>
<dbReference type="GO" id="GO:0005634">
    <property type="term" value="C:nucleus"/>
    <property type="evidence" value="ECO:0007669"/>
    <property type="project" value="UniProtKB-SubCell"/>
</dbReference>
<dbReference type="SUPFAM" id="SSF54928">
    <property type="entry name" value="RNA-binding domain, RBD"/>
    <property type="match status" value="2"/>
</dbReference>
<keyword evidence="3 5" id="KW-0694">RNA-binding</keyword>
<evidence type="ECO:0000256" key="3">
    <source>
        <dbReference type="ARBA" id="ARBA00022884"/>
    </source>
</evidence>
<feature type="domain" description="RRM" evidence="7">
    <location>
        <begin position="258"/>
        <end position="341"/>
    </location>
</feature>
<evidence type="ECO:0000256" key="2">
    <source>
        <dbReference type="ARBA" id="ARBA00022737"/>
    </source>
</evidence>
<organism evidence="8 9">
    <name type="scientific">Apostasia shenzhenica</name>
    <dbReference type="NCBI Taxonomy" id="1088818"/>
    <lineage>
        <taxon>Eukaryota</taxon>
        <taxon>Viridiplantae</taxon>
        <taxon>Streptophyta</taxon>
        <taxon>Embryophyta</taxon>
        <taxon>Tracheophyta</taxon>
        <taxon>Spermatophyta</taxon>
        <taxon>Magnoliopsida</taxon>
        <taxon>Liliopsida</taxon>
        <taxon>Asparagales</taxon>
        <taxon>Orchidaceae</taxon>
        <taxon>Apostasioideae</taxon>
        <taxon>Apostasia</taxon>
    </lineage>
</organism>
<feature type="domain" description="RRM" evidence="7">
    <location>
        <begin position="410"/>
        <end position="518"/>
    </location>
</feature>
<dbReference type="FunFam" id="3.30.70.330:FF:000182">
    <property type="entry name" value="RNA-binding motif protein 28"/>
    <property type="match status" value="1"/>
</dbReference>
<dbReference type="CDD" id="cd12416">
    <property type="entry name" value="RRM4_RBM28_like"/>
    <property type="match status" value="1"/>
</dbReference>
<dbReference type="CDD" id="cd12414">
    <property type="entry name" value="RRM2_RBM28_like"/>
    <property type="match status" value="1"/>
</dbReference>
<feature type="region of interest" description="Disordered" evidence="6">
    <location>
        <begin position="113"/>
        <end position="176"/>
    </location>
</feature>
<feature type="domain" description="RRM" evidence="7">
    <location>
        <begin position="27"/>
        <end position="104"/>
    </location>
</feature>
<dbReference type="InterPro" id="IPR035979">
    <property type="entry name" value="RBD_domain_sf"/>
</dbReference>
<comment type="subcellular location">
    <subcellularLocation>
        <location evidence="1">Nucleus</location>
    </subcellularLocation>
</comment>
<feature type="compositionally biased region" description="Basic residues" evidence="6">
    <location>
        <begin position="654"/>
        <end position="664"/>
    </location>
</feature>
<reference evidence="8 9" key="1">
    <citation type="journal article" date="2017" name="Nature">
        <title>The Apostasia genome and the evolution of orchids.</title>
        <authorList>
            <person name="Zhang G.Q."/>
            <person name="Liu K.W."/>
            <person name="Li Z."/>
            <person name="Lohaus R."/>
            <person name="Hsiao Y.Y."/>
            <person name="Niu S.C."/>
            <person name="Wang J.Y."/>
            <person name="Lin Y.C."/>
            <person name="Xu Q."/>
            <person name="Chen L.J."/>
            <person name="Yoshida K."/>
            <person name="Fujiwara S."/>
            <person name="Wang Z.W."/>
            <person name="Zhang Y.Q."/>
            <person name="Mitsuda N."/>
            <person name="Wang M."/>
            <person name="Liu G.H."/>
            <person name="Pecoraro L."/>
            <person name="Huang H.X."/>
            <person name="Xiao X.J."/>
            <person name="Lin M."/>
            <person name="Wu X.Y."/>
            <person name="Wu W.L."/>
            <person name="Chen Y.Y."/>
            <person name="Chang S.B."/>
            <person name="Sakamoto S."/>
            <person name="Ohme-Takagi M."/>
            <person name="Yagi M."/>
            <person name="Zeng S.J."/>
            <person name="Shen C.Y."/>
            <person name="Yeh C.M."/>
            <person name="Luo Y.B."/>
            <person name="Tsai W.C."/>
            <person name="Van de Peer Y."/>
            <person name="Liu Z.J."/>
        </authorList>
    </citation>
    <scope>NUCLEOTIDE SEQUENCE [LARGE SCALE GENOMIC DNA]</scope>
    <source>
        <strain evidence="9">cv. Shenzhen</strain>
        <tissue evidence="8">Stem</tissue>
    </source>
</reference>
<evidence type="ECO:0000256" key="6">
    <source>
        <dbReference type="SAM" id="MobiDB-lite"/>
    </source>
</evidence>
<dbReference type="GO" id="GO:0003729">
    <property type="term" value="F:mRNA binding"/>
    <property type="evidence" value="ECO:0007669"/>
    <property type="project" value="TreeGrafter"/>
</dbReference>
<accession>A0A2I0AB75</accession>
<evidence type="ECO:0000313" key="8">
    <source>
        <dbReference type="EMBL" id="PKA52794.1"/>
    </source>
</evidence>
<proteinExistence type="predicted"/>
<dbReference type="OrthoDB" id="439808at2759"/>
<dbReference type="Pfam" id="PF00076">
    <property type="entry name" value="RRM_1"/>
    <property type="match status" value="2"/>
</dbReference>
<gene>
    <name evidence="8" type="ORF">AXF42_Ash001775</name>
</gene>
<feature type="compositionally biased region" description="Polar residues" evidence="6">
    <location>
        <begin position="535"/>
        <end position="544"/>
    </location>
</feature>
<keyword evidence="2" id="KW-0677">Repeat</keyword>
<evidence type="ECO:0000256" key="1">
    <source>
        <dbReference type="ARBA" id="ARBA00004123"/>
    </source>
</evidence>
<evidence type="ECO:0000313" key="9">
    <source>
        <dbReference type="Proteomes" id="UP000236161"/>
    </source>
</evidence>
<dbReference type="AlphaFoldDB" id="A0A2I0AB75"/>
<feature type="compositionally biased region" description="Polar residues" evidence="6">
    <location>
        <begin position="565"/>
        <end position="579"/>
    </location>
</feature>
<dbReference type="PANTHER" id="PTHR48039">
    <property type="entry name" value="RNA-BINDING MOTIF PROTEIN 14B"/>
    <property type="match status" value="1"/>
</dbReference>
<feature type="compositionally biased region" description="Basic and acidic residues" evidence="6">
    <location>
        <begin position="598"/>
        <end position="610"/>
    </location>
</feature>
<feature type="region of interest" description="Disordered" evidence="6">
    <location>
        <begin position="519"/>
        <end position="675"/>
    </location>
</feature>
<feature type="region of interest" description="Disordered" evidence="6">
    <location>
        <begin position="691"/>
        <end position="712"/>
    </location>
</feature>
<dbReference type="PANTHER" id="PTHR48039:SF5">
    <property type="entry name" value="RNA-BINDING PROTEIN 28"/>
    <property type="match status" value="1"/>
</dbReference>
<dbReference type="InterPro" id="IPR051945">
    <property type="entry name" value="RRM_MRD1_RNA_proc_ribogen"/>
</dbReference>
<evidence type="ECO:0000256" key="5">
    <source>
        <dbReference type="PROSITE-ProRule" id="PRU00176"/>
    </source>
</evidence>